<keyword evidence="2" id="KW-1185">Reference proteome</keyword>
<protein>
    <submittedName>
        <fullName evidence="1">Uncharacterized protein</fullName>
    </submittedName>
</protein>
<organism evidence="1 2">
    <name type="scientific">Sphingomonas jinjuensis</name>
    <dbReference type="NCBI Taxonomy" id="535907"/>
    <lineage>
        <taxon>Bacteria</taxon>
        <taxon>Pseudomonadati</taxon>
        <taxon>Pseudomonadota</taxon>
        <taxon>Alphaproteobacteria</taxon>
        <taxon>Sphingomonadales</taxon>
        <taxon>Sphingomonadaceae</taxon>
        <taxon>Sphingomonas</taxon>
    </lineage>
</organism>
<accession>A0A840F9F8</accession>
<proteinExistence type="predicted"/>
<evidence type="ECO:0000313" key="1">
    <source>
        <dbReference type="EMBL" id="MBB4153252.1"/>
    </source>
</evidence>
<reference evidence="1 2" key="1">
    <citation type="submission" date="2020-08" db="EMBL/GenBank/DDBJ databases">
        <title>Genomic Encyclopedia of Type Strains, Phase IV (KMG-IV): sequencing the most valuable type-strain genomes for metagenomic binning, comparative biology and taxonomic classification.</title>
        <authorList>
            <person name="Goeker M."/>
        </authorList>
    </citation>
    <scope>NUCLEOTIDE SEQUENCE [LARGE SCALE GENOMIC DNA]</scope>
    <source>
        <strain evidence="1 2">YC6723</strain>
    </source>
</reference>
<evidence type="ECO:0000313" key="2">
    <source>
        <dbReference type="Proteomes" id="UP000529795"/>
    </source>
</evidence>
<dbReference type="EMBL" id="JACIEV010000002">
    <property type="protein sequence ID" value="MBB4153252.1"/>
    <property type="molecule type" value="Genomic_DNA"/>
</dbReference>
<name>A0A840F9F8_9SPHN</name>
<dbReference type="AlphaFoldDB" id="A0A840F9F8"/>
<dbReference type="RefSeq" id="WP_183982908.1">
    <property type="nucleotide sequence ID" value="NZ_JACIEV010000002.1"/>
</dbReference>
<dbReference type="Proteomes" id="UP000529795">
    <property type="component" value="Unassembled WGS sequence"/>
</dbReference>
<gene>
    <name evidence="1" type="ORF">GGQ80_001140</name>
</gene>
<sequence>MTDPFTSSRDAARAILAHPAPNLTRRSGQFVGGLAYDRDDEPLTEKQLRWLVDLLKKHDLPALADGGPHE</sequence>
<comment type="caution">
    <text evidence="1">The sequence shown here is derived from an EMBL/GenBank/DDBJ whole genome shotgun (WGS) entry which is preliminary data.</text>
</comment>